<dbReference type="OrthoDB" id="353431at2"/>
<dbReference type="PANTHER" id="PTHR22550:SF5">
    <property type="entry name" value="LEUCINE ZIPPER PROTEIN 4"/>
    <property type="match status" value="1"/>
</dbReference>
<dbReference type="InterPro" id="IPR036465">
    <property type="entry name" value="vWFA_dom_sf"/>
</dbReference>
<feature type="transmembrane region" description="Helical" evidence="5">
    <location>
        <begin position="45"/>
        <end position="64"/>
    </location>
</feature>
<dbReference type="InterPro" id="IPR002035">
    <property type="entry name" value="VWF_A"/>
</dbReference>
<dbReference type="SMART" id="SM00327">
    <property type="entry name" value="VWA"/>
    <property type="match status" value="1"/>
</dbReference>
<evidence type="ECO:0000313" key="7">
    <source>
        <dbReference type="EMBL" id="QEN07278.1"/>
    </source>
</evidence>
<dbReference type="SUPFAM" id="SSF53300">
    <property type="entry name" value="vWA-like"/>
    <property type="match status" value="1"/>
</dbReference>
<feature type="transmembrane region" description="Helical" evidence="5">
    <location>
        <begin position="6"/>
        <end position="25"/>
    </location>
</feature>
<dbReference type="AlphaFoldDB" id="A0A5C1QJ06"/>
<protein>
    <submittedName>
        <fullName evidence="7">VWA domain-containing protein</fullName>
    </submittedName>
</protein>
<evidence type="ECO:0000256" key="5">
    <source>
        <dbReference type="SAM" id="Phobius"/>
    </source>
</evidence>
<feature type="domain" description="VWFA" evidence="6">
    <location>
        <begin position="81"/>
        <end position="278"/>
    </location>
</feature>
<evidence type="ECO:0000256" key="4">
    <source>
        <dbReference type="ARBA" id="ARBA00023136"/>
    </source>
</evidence>
<keyword evidence="4 5" id="KW-0472">Membrane</keyword>
<keyword evidence="3 5" id="KW-1133">Transmembrane helix</keyword>
<feature type="transmembrane region" description="Helical" evidence="5">
    <location>
        <begin position="299"/>
        <end position="316"/>
    </location>
</feature>
<proteinExistence type="predicted"/>
<evidence type="ECO:0000256" key="2">
    <source>
        <dbReference type="ARBA" id="ARBA00022692"/>
    </source>
</evidence>
<dbReference type="PANTHER" id="PTHR22550">
    <property type="entry name" value="SPORE GERMINATION PROTEIN"/>
    <property type="match status" value="1"/>
</dbReference>
<name>A0A5C1QJ06_9SPIO</name>
<evidence type="ECO:0000259" key="6">
    <source>
        <dbReference type="PROSITE" id="PS50234"/>
    </source>
</evidence>
<dbReference type="EMBL" id="CP036150">
    <property type="protein sequence ID" value="QEN07278.1"/>
    <property type="molecule type" value="Genomic_DNA"/>
</dbReference>
<gene>
    <name evidence="7" type="ORF">EXM22_04475</name>
</gene>
<keyword evidence="2 5" id="KW-0812">Transmembrane</keyword>
<organism evidence="7 8">
    <name type="scientific">Oceanispirochaeta crateris</name>
    <dbReference type="NCBI Taxonomy" id="2518645"/>
    <lineage>
        <taxon>Bacteria</taxon>
        <taxon>Pseudomonadati</taxon>
        <taxon>Spirochaetota</taxon>
        <taxon>Spirochaetia</taxon>
        <taxon>Spirochaetales</taxon>
        <taxon>Spirochaetaceae</taxon>
        <taxon>Oceanispirochaeta</taxon>
    </lineage>
</organism>
<dbReference type="InterPro" id="IPR050768">
    <property type="entry name" value="UPF0353/GerABKA_families"/>
</dbReference>
<evidence type="ECO:0000256" key="3">
    <source>
        <dbReference type="ARBA" id="ARBA00022989"/>
    </source>
</evidence>
<keyword evidence="1" id="KW-1003">Cell membrane</keyword>
<sequence>MNFLIPSALSALFFIPLYLFLSFHARRTKRSYLLLMTGKRLKKQLPLGSTLMMAGLVLLTLALMRPVSNPRLIEKEQTGRNIVFVIDVSRSMLAQDLIPNRLERARYDILNSLENLSGHRLALVAFAGNPVLKCPLTLDHLYFSQSLSELGTHSVSRGGTNLGDAVRSVIEDLFDQDDRESMDILLITDGEDQDSFPVQSASRAGQEGIRIITIGLGSPDQGTVIPDEENGTLMYGDEPVYSKADMETLSAMAEASDGGWSVPVEDGKIPIQEILNKLERTGTQKNTGTVEEYIYDEQYRWFLIPGLILIVLSFLIENSGWFRRRAI</sequence>
<dbReference type="Pfam" id="PF13519">
    <property type="entry name" value="VWA_2"/>
    <property type="match status" value="1"/>
</dbReference>
<dbReference type="RefSeq" id="WP_149485360.1">
    <property type="nucleotide sequence ID" value="NZ_CP036150.1"/>
</dbReference>
<dbReference type="Proteomes" id="UP000324209">
    <property type="component" value="Chromosome"/>
</dbReference>
<evidence type="ECO:0000313" key="8">
    <source>
        <dbReference type="Proteomes" id="UP000324209"/>
    </source>
</evidence>
<accession>A0A5C1QJ06</accession>
<dbReference type="Gene3D" id="3.40.50.410">
    <property type="entry name" value="von Willebrand factor, type A domain"/>
    <property type="match status" value="1"/>
</dbReference>
<dbReference type="PROSITE" id="PS50234">
    <property type="entry name" value="VWFA"/>
    <property type="match status" value="1"/>
</dbReference>
<dbReference type="KEGG" id="ock:EXM22_04475"/>
<reference evidence="7 8" key="1">
    <citation type="submission" date="2019-02" db="EMBL/GenBank/DDBJ databases">
        <title>Complete Genome Sequence and Methylome Analysis of free living Spirochaetas.</title>
        <authorList>
            <person name="Fomenkov A."/>
            <person name="Dubinina G."/>
            <person name="Leshcheva N."/>
            <person name="Mikheeva N."/>
            <person name="Grabovich M."/>
            <person name="Vincze T."/>
            <person name="Roberts R.J."/>
        </authorList>
    </citation>
    <scope>NUCLEOTIDE SEQUENCE [LARGE SCALE GENOMIC DNA]</scope>
    <source>
        <strain evidence="7 8">K2</strain>
    </source>
</reference>
<evidence type="ECO:0000256" key="1">
    <source>
        <dbReference type="ARBA" id="ARBA00022475"/>
    </source>
</evidence>
<keyword evidence="8" id="KW-1185">Reference proteome</keyword>